<evidence type="ECO:0000256" key="1">
    <source>
        <dbReference type="SAM" id="MobiDB-lite"/>
    </source>
</evidence>
<sequence>MFTRTTRRIAKGAAVGALGLALALGSTACSAGKISQTNNKEAAINGANGTIALDPGQTEGDQTILPGSIAIRNLQIMYPVEKASEVFGDGGPFKLVFTIANDSQIRYVKLTGITAPQGKVEFITSSGRSSSPGDNGIIAPNSYLNAGVPSNLSDDEAKNDGITRLDAELTNTGETVAAGLTVPLTLTFEVYDVPADKDGKPTGPSIGTKTITLATPVDGSNLEERNDVVRDVQPPHGEGGHH</sequence>
<dbReference type="AlphaFoldDB" id="A0A2S0KJ75"/>
<keyword evidence="2" id="KW-0732">Signal</keyword>
<protein>
    <submittedName>
        <fullName evidence="3">Copper-binding protein</fullName>
    </submittedName>
</protein>
<dbReference type="EMBL" id="CP027433">
    <property type="protein sequence ID" value="AVM01735.1"/>
    <property type="molecule type" value="Genomic_DNA"/>
</dbReference>
<dbReference type="OrthoDB" id="5188566at2"/>
<dbReference type="PROSITE" id="PS51257">
    <property type="entry name" value="PROKAR_LIPOPROTEIN"/>
    <property type="match status" value="1"/>
</dbReference>
<dbReference type="Proteomes" id="UP000239814">
    <property type="component" value="Chromosome"/>
</dbReference>
<name>A0A2S0KJ75_9ACTN</name>
<reference evidence="3 4" key="1">
    <citation type="submission" date="2018-03" db="EMBL/GenBank/DDBJ databases">
        <title>Characteristics and genome of n-alkane degrading marine bacteria Gordonia iterans isolated from crude oil contaminated in Tae-an, South Korea.</title>
        <authorList>
            <person name="Lee S.-S."/>
            <person name="Kim H."/>
        </authorList>
    </citation>
    <scope>NUCLEOTIDE SEQUENCE [LARGE SCALE GENOMIC DNA]</scope>
    <source>
        <strain evidence="3 4">Co17</strain>
    </source>
</reference>
<accession>A0A2S0KJ75</accession>
<dbReference type="KEGG" id="git:C6V83_17195"/>
<evidence type="ECO:0000313" key="4">
    <source>
        <dbReference type="Proteomes" id="UP000239814"/>
    </source>
</evidence>
<proteinExistence type="predicted"/>
<feature type="chain" id="PRO_5038654652" evidence="2">
    <location>
        <begin position="32"/>
        <end position="242"/>
    </location>
</feature>
<evidence type="ECO:0000313" key="3">
    <source>
        <dbReference type="EMBL" id="AVM01735.1"/>
    </source>
</evidence>
<gene>
    <name evidence="3" type="ORF">C6V83_17195</name>
</gene>
<feature type="signal peptide" evidence="2">
    <location>
        <begin position="1"/>
        <end position="31"/>
    </location>
</feature>
<keyword evidence="4" id="KW-1185">Reference proteome</keyword>
<evidence type="ECO:0000256" key="2">
    <source>
        <dbReference type="SAM" id="SignalP"/>
    </source>
</evidence>
<organism evidence="3 4">
    <name type="scientific">Gordonia iterans</name>
    <dbReference type="NCBI Taxonomy" id="1004901"/>
    <lineage>
        <taxon>Bacteria</taxon>
        <taxon>Bacillati</taxon>
        <taxon>Actinomycetota</taxon>
        <taxon>Actinomycetes</taxon>
        <taxon>Mycobacteriales</taxon>
        <taxon>Gordoniaceae</taxon>
        <taxon>Gordonia</taxon>
    </lineage>
</organism>
<feature type="region of interest" description="Disordered" evidence="1">
    <location>
        <begin position="215"/>
        <end position="242"/>
    </location>
</feature>